<evidence type="ECO:0000313" key="6">
    <source>
        <dbReference type="EMBL" id="RDB82617.1"/>
    </source>
</evidence>
<dbReference type="EMBL" id="PPUQ01000002">
    <property type="protein sequence ID" value="RDC40982.1"/>
    <property type="molecule type" value="Genomic_DNA"/>
</dbReference>
<dbReference type="Proteomes" id="UP000253752">
    <property type="component" value="Unassembled WGS sequence"/>
</dbReference>
<evidence type="ECO:0000313" key="10">
    <source>
        <dbReference type="Proteomes" id="UP000253915"/>
    </source>
</evidence>
<dbReference type="EMBL" id="PPTY01000032">
    <property type="protein sequence ID" value="RDB82617.1"/>
    <property type="molecule type" value="Genomic_DNA"/>
</dbReference>
<dbReference type="PANTHER" id="PTHR47893:SF1">
    <property type="entry name" value="REGULATORY PROTEIN PCHR"/>
    <property type="match status" value="1"/>
</dbReference>
<dbReference type="Gene3D" id="1.10.10.60">
    <property type="entry name" value="Homeodomain-like"/>
    <property type="match status" value="2"/>
</dbReference>
<dbReference type="RefSeq" id="WP_009305887.1">
    <property type="nucleotide sequence ID" value="NZ_AP025575.1"/>
</dbReference>
<protein>
    <submittedName>
        <fullName evidence="6">AraC family transcriptional regulator</fullName>
    </submittedName>
    <submittedName>
        <fullName evidence="4">Helix-turn-helix domain-containing protein</fullName>
    </submittedName>
</protein>
<evidence type="ECO:0000256" key="1">
    <source>
        <dbReference type="ARBA" id="ARBA00023015"/>
    </source>
</evidence>
<organism evidence="6 9">
    <name type="scientific">Eggerthella lenta</name>
    <name type="common">Eubacterium lentum</name>
    <dbReference type="NCBI Taxonomy" id="84112"/>
    <lineage>
        <taxon>Bacteria</taxon>
        <taxon>Bacillati</taxon>
        <taxon>Actinomycetota</taxon>
        <taxon>Coriobacteriia</taxon>
        <taxon>Eggerthellales</taxon>
        <taxon>Eggerthellaceae</taxon>
        <taxon>Eggerthella</taxon>
    </lineage>
</organism>
<reference evidence="8 9" key="1">
    <citation type="journal article" date="2018" name="Elife">
        <title>Discovery and characterization of a prevalent human gut bacterial enzyme sufficient for the inactivation of a family of plant toxins.</title>
        <authorList>
            <person name="Koppel N."/>
            <person name="Bisanz J.E."/>
            <person name="Pandelia M.E."/>
            <person name="Turnbaugh P.J."/>
            <person name="Balskus E.P."/>
        </authorList>
    </citation>
    <scope>NUCLEOTIDE SEQUENCE [LARGE SCALE GENOMIC DNA]</scope>
    <source>
        <strain evidence="7 10">16A</strain>
        <strain evidence="6 9">FAA1-1-60AUCSF</strain>
        <strain evidence="5 8">MR1 #12</strain>
    </source>
</reference>
<dbReference type="Proteomes" id="UP000253915">
    <property type="component" value="Unassembled WGS sequence"/>
</dbReference>
<proteinExistence type="predicted"/>
<evidence type="ECO:0000313" key="5">
    <source>
        <dbReference type="EMBL" id="RDB77155.1"/>
    </source>
</evidence>
<dbReference type="PANTHER" id="PTHR47893">
    <property type="entry name" value="REGULATORY PROTEIN PCHR"/>
    <property type="match status" value="1"/>
</dbReference>
<keyword evidence="1" id="KW-0805">Transcription regulation</keyword>
<dbReference type="Proteomes" id="UP000253857">
    <property type="component" value="Unassembled WGS sequence"/>
</dbReference>
<gene>
    <name evidence="7" type="ORF">C1853_02490</name>
    <name evidence="6" type="ORF">C1871_13190</name>
    <name evidence="5" type="ORF">C1872_11910</name>
    <name evidence="4" type="ORF">GO726_02615</name>
</gene>
<evidence type="ECO:0000313" key="4">
    <source>
        <dbReference type="EMBL" id="MVN32068.1"/>
    </source>
</evidence>
<feature type="domain" description="HTH araC/xylS-type" evidence="3">
    <location>
        <begin position="237"/>
        <end position="334"/>
    </location>
</feature>
<evidence type="ECO:0000256" key="2">
    <source>
        <dbReference type="ARBA" id="ARBA00023163"/>
    </source>
</evidence>
<dbReference type="PROSITE" id="PS01124">
    <property type="entry name" value="HTH_ARAC_FAMILY_2"/>
    <property type="match status" value="1"/>
</dbReference>
<evidence type="ECO:0000313" key="7">
    <source>
        <dbReference type="EMBL" id="RDC40982.1"/>
    </source>
</evidence>
<sequence>MIRADGNRDGTAAACADYDIMREVFLPCLADMQMEETCAADVGAPEREGRMFRMPRDVASGYFWLYAERDFAISATDMLFPRDFREQCRHPRFVSVRYYLSGSCVESVTNRTVEAPYLEGHVLDTPHWDCLCRAGTPIRNVEIMLAPPFYEQYLREVYRDEAFSAEEAFASIDGLSDFPEMVVLLKQVEAYRGRGASARLFYRSKVEEAVALVVDKSRAMAGERASELASEDMHAIERVRRRLEQQLAAPVDADELARIACMGQTKLRRTFKQACGCTIVEYRQRLRCAKAAELLAAGDAPVAQVAAAVGYRPERLAELFARTHHTTPSAYRAAMR</sequence>
<dbReference type="InterPro" id="IPR053142">
    <property type="entry name" value="PchR_regulatory_protein"/>
</dbReference>
<dbReference type="GO" id="GO:0003700">
    <property type="term" value="F:DNA-binding transcription factor activity"/>
    <property type="evidence" value="ECO:0007669"/>
    <property type="project" value="InterPro"/>
</dbReference>
<evidence type="ECO:0000259" key="3">
    <source>
        <dbReference type="PROSITE" id="PS01124"/>
    </source>
</evidence>
<evidence type="ECO:0000313" key="11">
    <source>
        <dbReference type="Proteomes" id="UP000436429"/>
    </source>
</evidence>
<keyword evidence="2" id="KW-0804">Transcription</keyword>
<dbReference type="Pfam" id="PF12833">
    <property type="entry name" value="HTH_18"/>
    <property type="match status" value="1"/>
</dbReference>
<evidence type="ECO:0000313" key="8">
    <source>
        <dbReference type="Proteomes" id="UP000253752"/>
    </source>
</evidence>
<dbReference type="SMART" id="SM00342">
    <property type="entry name" value="HTH_ARAC"/>
    <property type="match status" value="1"/>
</dbReference>
<comment type="caution">
    <text evidence="6">The sequence shown here is derived from an EMBL/GenBank/DDBJ whole genome shotgun (WGS) entry which is preliminary data.</text>
</comment>
<dbReference type="Proteomes" id="UP000436429">
    <property type="component" value="Unassembled WGS sequence"/>
</dbReference>
<dbReference type="AlphaFoldDB" id="A0A369N7J8"/>
<name>A0A369N7J8_EGGLN</name>
<dbReference type="GO" id="GO:0043565">
    <property type="term" value="F:sequence-specific DNA binding"/>
    <property type="evidence" value="ECO:0007669"/>
    <property type="project" value="InterPro"/>
</dbReference>
<evidence type="ECO:0000313" key="9">
    <source>
        <dbReference type="Proteomes" id="UP000253857"/>
    </source>
</evidence>
<dbReference type="EMBL" id="PPTX01000019">
    <property type="protein sequence ID" value="RDB77155.1"/>
    <property type="molecule type" value="Genomic_DNA"/>
</dbReference>
<reference evidence="4 11" key="2">
    <citation type="submission" date="2019-11" db="EMBL/GenBank/DDBJ databases">
        <title>Whole genome shotgun sequencing (WGS) data from Adlercreutzia equolifaciens ResAG-91, Eggerthella lenta MRI-F36, MRI-F37, MRI-F40, ResAG-49, ResAG-88, ResAG-121, ResAG-145, and Gordonibacter sp. ResAG-5, ResAG-26, ResAG-43, ResAG-50, ResAG-59.</title>
        <authorList>
            <person name="Stoll D.A."/>
            <person name="Danylec N."/>
            <person name="Franz C.M.A.P."/>
            <person name="Huch M."/>
        </authorList>
    </citation>
    <scope>NUCLEOTIDE SEQUENCE [LARGE SCALE GENOMIC DNA]</scope>
    <source>
        <strain evidence="4 11">ResAG-88</strain>
    </source>
</reference>
<accession>A0A369N7J8</accession>
<dbReference type="InterPro" id="IPR009057">
    <property type="entry name" value="Homeodomain-like_sf"/>
</dbReference>
<dbReference type="InterPro" id="IPR018060">
    <property type="entry name" value="HTH_AraC"/>
</dbReference>
<dbReference type="EMBL" id="WPOM01000004">
    <property type="protein sequence ID" value="MVN32068.1"/>
    <property type="molecule type" value="Genomic_DNA"/>
</dbReference>
<dbReference type="SUPFAM" id="SSF46689">
    <property type="entry name" value="Homeodomain-like"/>
    <property type="match status" value="2"/>
</dbReference>